<dbReference type="Proteomes" id="UP000485058">
    <property type="component" value="Unassembled WGS sequence"/>
</dbReference>
<evidence type="ECO:0000313" key="2">
    <source>
        <dbReference type="Proteomes" id="UP000485058"/>
    </source>
</evidence>
<dbReference type="PANTHER" id="PTHR46483">
    <property type="entry name" value="PHOSPHOLIPASE A1 PLIP2, CHLOROPLASTIC"/>
    <property type="match status" value="1"/>
</dbReference>
<accession>A0A699YZP2</accession>
<dbReference type="PANTHER" id="PTHR46483:SF4">
    <property type="entry name" value="PHOSPHOLIPASE A1 PLIP2, CHLOROPLASTIC"/>
    <property type="match status" value="1"/>
</dbReference>
<name>A0A699YZP2_HAELA</name>
<dbReference type="GO" id="GO:0008970">
    <property type="term" value="F:phospholipase A1 activity"/>
    <property type="evidence" value="ECO:0007669"/>
    <property type="project" value="InterPro"/>
</dbReference>
<comment type="caution">
    <text evidence="1">The sequence shown here is derived from an EMBL/GenBank/DDBJ whole genome shotgun (WGS) entry which is preliminary data.</text>
</comment>
<organism evidence="1 2">
    <name type="scientific">Haematococcus lacustris</name>
    <name type="common">Green alga</name>
    <name type="synonym">Haematococcus pluvialis</name>
    <dbReference type="NCBI Taxonomy" id="44745"/>
    <lineage>
        <taxon>Eukaryota</taxon>
        <taxon>Viridiplantae</taxon>
        <taxon>Chlorophyta</taxon>
        <taxon>core chlorophytes</taxon>
        <taxon>Chlorophyceae</taxon>
        <taxon>CS clade</taxon>
        <taxon>Chlamydomonadales</taxon>
        <taxon>Haematococcaceae</taxon>
        <taxon>Haematococcus</taxon>
    </lineage>
</organism>
<feature type="non-terminal residue" evidence="1">
    <location>
        <position position="1"/>
    </location>
</feature>
<sequence>MWSLMDSPHPLDILADPGAYLERGSISRFHNPDNYTAALGRIIYHQRQAEGKVPSWVLSAYSRGLGLLAAEEAAEAELGQGRGQGWAGQGQATGLGSLQQAEGGVWDSSDFDMAASGPAVLNPVRSSMDEGLA</sequence>
<dbReference type="EMBL" id="BLLF01000505">
    <property type="protein sequence ID" value="GFH12456.1"/>
    <property type="molecule type" value="Genomic_DNA"/>
</dbReference>
<reference evidence="1 2" key="1">
    <citation type="submission" date="2020-02" db="EMBL/GenBank/DDBJ databases">
        <title>Draft genome sequence of Haematococcus lacustris strain NIES-144.</title>
        <authorList>
            <person name="Morimoto D."/>
            <person name="Nakagawa S."/>
            <person name="Yoshida T."/>
            <person name="Sawayama S."/>
        </authorList>
    </citation>
    <scope>NUCLEOTIDE SEQUENCE [LARGE SCALE GENOMIC DNA]</scope>
    <source>
        <strain evidence="1 2">NIES-144</strain>
    </source>
</reference>
<protein>
    <submittedName>
        <fullName evidence="1">Lipase_3 domain-containing protein</fullName>
    </submittedName>
</protein>
<keyword evidence="2" id="KW-1185">Reference proteome</keyword>
<dbReference type="InterPro" id="IPR043367">
    <property type="entry name" value="PLIP1/2/3"/>
</dbReference>
<dbReference type="AlphaFoldDB" id="A0A699YZP2"/>
<proteinExistence type="predicted"/>
<gene>
    <name evidence="1" type="ORF">HaLaN_08151</name>
</gene>
<evidence type="ECO:0000313" key="1">
    <source>
        <dbReference type="EMBL" id="GFH12456.1"/>
    </source>
</evidence>